<evidence type="ECO:0000313" key="2">
    <source>
        <dbReference type="EMBL" id="JAH11236.1"/>
    </source>
</evidence>
<evidence type="ECO:0000256" key="1">
    <source>
        <dbReference type="SAM" id="Phobius"/>
    </source>
</evidence>
<dbReference type="AlphaFoldDB" id="A0A0E9Q2Z8"/>
<protein>
    <submittedName>
        <fullName evidence="2">Uncharacterized protein</fullName>
    </submittedName>
</protein>
<accession>A0A0E9Q2Z8</accession>
<dbReference type="EMBL" id="GBXM01097341">
    <property type="protein sequence ID" value="JAH11236.1"/>
    <property type="molecule type" value="Transcribed_RNA"/>
</dbReference>
<keyword evidence="1" id="KW-0812">Transmembrane</keyword>
<sequence length="31" mass="3553">MLICIHNMMPSISLISGYTLIHYIANILLTY</sequence>
<reference evidence="2" key="1">
    <citation type="submission" date="2014-11" db="EMBL/GenBank/DDBJ databases">
        <authorList>
            <person name="Amaro Gonzalez C."/>
        </authorList>
    </citation>
    <scope>NUCLEOTIDE SEQUENCE</scope>
</reference>
<reference evidence="2" key="2">
    <citation type="journal article" date="2015" name="Fish Shellfish Immunol.">
        <title>Early steps in the European eel (Anguilla anguilla)-Vibrio vulnificus interaction in the gills: Role of the RtxA13 toxin.</title>
        <authorList>
            <person name="Callol A."/>
            <person name="Pajuelo D."/>
            <person name="Ebbesson L."/>
            <person name="Teles M."/>
            <person name="MacKenzie S."/>
            <person name="Amaro C."/>
        </authorList>
    </citation>
    <scope>NUCLEOTIDE SEQUENCE</scope>
</reference>
<organism evidence="2">
    <name type="scientific">Anguilla anguilla</name>
    <name type="common">European freshwater eel</name>
    <name type="synonym">Muraena anguilla</name>
    <dbReference type="NCBI Taxonomy" id="7936"/>
    <lineage>
        <taxon>Eukaryota</taxon>
        <taxon>Metazoa</taxon>
        <taxon>Chordata</taxon>
        <taxon>Craniata</taxon>
        <taxon>Vertebrata</taxon>
        <taxon>Euteleostomi</taxon>
        <taxon>Actinopterygii</taxon>
        <taxon>Neopterygii</taxon>
        <taxon>Teleostei</taxon>
        <taxon>Anguilliformes</taxon>
        <taxon>Anguillidae</taxon>
        <taxon>Anguilla</taxon>
    </lineage>
</organism>
<proteinExistence type="predicted"/>
<keyword evidence="1" id="KW-1133">Transmembrane helix</keyword>
<name>A0A0E9Q2Z8_ANGAN</name>
<keyword evidence="1" id="KW-0472">Membrane</keyword>
<feature type="transmembrane region" description="Helical" evidence="1">
    <location>
        <begin position="12"/>
        <end position="29"/>
    </location>
</feature>